<dbReference type="Proteomes" id="UP000177745">
    <property type="component" value="Unassembled WGS sequence"/>
</dbReference>
<dbReference type="GO" id="GO:0016757">
    <property type="term" value="F:glycosyltransferase activity"/>
    <property type="evidence" value="ECO:0007669"/>
    <property type="project" value="UniProtKB-KW"/>
</dbReference>
<evidence type="ECO:0000313" key="6">
    <source>
        <dbReference type="Proteomes" id="UP000177745"/>
    </source>
</evidence>
<dbReference type="PANTHER" id="PTHR43179">
    <property type="entry name" value="RHAMNOSYLTRANSFERASE WBBL"/>
    <property type="match status" value="1"/>
</dbReference>
<evidence type="ECO:0000256" key="3">
    <source>
        <dbReference type="ARBA" id="ARBA00022679"/>
    </source>
</evidence>
<evidence type="ECO:0000313" key="5">
    <source>
        <dbReference type="EMBL" id="OGN33256.1"/>
    </source>
</evidence>
<sequence length="372" mass="43242">MNDALITINLVVLNGEKYVRHCLNSVKDQTHPHNRIELNILDNGSVDSTKTIIKEMAGEFSDFLKFNLIENDKNLGMWPGQEKLLEHSAGEYVIILSVDVILDKDFVSNAVKAISKDEKIGAIQAKVYKYDLSDLENENYKIKTGGTIDTCGFQIFKSRRIINIGHGEKDNGPSFTKVSAGKQFDFNKEQEIFAVEGAVPVFRKNALENCRIMGQSEGSREAGIVSEIADHDMFWYAEDLDVAWRMRLFGWKQLFVPDVIAWHDRQTTKNLSRTFSDFLKIRRRLSLQKRRLEWRNIRFTIIKNDYTINILKDLPHILKREIMMLGYIIIFEPKILAEVPTFFRLLPRILKKRGQIMKRRVAGPEEMRRWFI</sequence>
<dbReference type="AlphaFoldDB" id="A0A1F8H8H6"/>
<dbReference type="InterPro" id="IPR029044">
    <property type="entry name" value="Nucleotide-diphossugar_trans"/>
</dbReference>
<organism evidence="5 6">
    <name type="scientific">Candidatus Yanofskybacteria bacterium RIFCSPLOWO2_12_FULL_43_11b</name>
    <dbReference type="NCBI Taxonomy" id="1802710"/>
    <lineage>
        <taxon>Bacteria</taxon>
        <taxon>Candidatus Yanofskyibacteriota</taxon>
    </lineage>
</organism>
<gene>
    <name evidence="5" type="ORF">A3G51_02315</name>
</gene>
<proteinExistence type="inferred from homology"/>
<evidence type="ECO:0000256" key="2">
    <source>
        <dbReference type="ARBA" id="ARBA00022676"/>
    </source>
</evidence>
<keyword evidence="3" id="KW-0808">Transferase</keyword>
<evidence type="ECO:0000259" key="4">
    <source>
        <dbReference type="Pfam" id="PF00535"/>
    </source>
</evidence>
<name>A0A1F8H8H6_9BACT</name>
<comment type="caution">
    <text evidence="5">The sequence shown here is derived from an EMBL/GenBank/DDBJ whole genome shotgun (WGS) entry which is preliminary data.</text>
</comment>
<dbReference type="InterPro" id="IPR001173">
    <property type="entry name" value="Glyco_trans_2-like"/>
</dbReference>
<protein>
    <recommendedName>
        <fullName evidence="4">Glycosyltransferase 2-like domain-containing protein</fullName>
    </recommendedName>
</protein>
<feature type="domain" description="Glycosyltransferase 2-like" evidence="4">
    <location>
        <begin position="11"/>
        <end position="141"/>
    </location>
</feature>
<dbReference type="EMBL" id="MGKY01000022">
    <property type="protein sequence ID" value="OGN33256.1"/>
    <property type="molecule type" value="Genomic_DNA"/>
</dbReference>
<dbReference type="SUPFAM" id="SSF53448">
    <property type="entry name" value="Nucleotide-diphospho-sugar transferases"/>
    <property type="match status" value="1"/>
</dbReference>
<comment type="similarity">
    <text evidence="1">Belongs to the glycosyltransferase 2 family.</text>
</comment>
<reference evidence="5 6" key="1">
    <citation type="journal article" date="2016" name="Nat. Commun.">
        <title>Thousands of microbial genomes shed light on interconnected biogeochemical processes in an aquifer system.</title>
        <authorList>
            <person name="Anantharaman K."/>
            <person name="Brown C.T."/>
            <person name="Hug L.A."/>
            <person name="Sharon I."/>
            <person name="Castelle C.J."/>
            <person name="Probst A.J."/>
            <person name="Thomas B.C."/>
            <person name="Singh A."/>
            <person name="Wilkins M.J."/>
            <person name="Karaoz U."/>
            <person name="Brodie E.L."/>
            <person name="Williams K.H."/>
            <person name="Hubbard S.S."/>
            <person name="Banfield J.F."/>
        </authorList>
    </citation>
    <scope>NUCLEOTIDE SEQUENCE [LARGE SCALE GENOMIC DNA]</scope>
</reference>
<keyword evidence="2" id="KW-0328">Glycosyltransferase</keyword>
<dbReference type="Gene3D" id="3.90.550.10">
    <property type="entry name" value="Spore Coat Polysaccharide Biosynthesis Protein SpsA, Chain A"/>
    <property type="match status" value="1"/>
</dbReference>
<dbReference type="Pfam" id="PF00535">
    <property type="entry name" value="Glycos_transf_2"/>
    <property type="match status" value="1"/>
</dbReference>
<dbReference type="PANTHER" id="PTHR43179:SF12">
    <property type="entry name" value="GALACTOFURANOSYLTRANSFERASE GLFT2"/>
    <property type="match status" value="1"/>
</dbReference>
<accession>A0A1F8H8H6</accession>
<evidence type="ECO:0000256" key="1">
    <source>
        <dbReference type="ARBA" id="ARBA00006739"/>
    </source>
</evidence>